<organism evidence="2 3">
    <name type="scientific">Duncaniella dubosii</name>
    <dbReference type="NCBI Taxonomy" id="2518971"/>
    <lineage>
        <taxon>Bacteria</taxon>
        <taxon>Pseudomonadati</taxon>
        <taxon>Bacteroidota</taxon>
        <taxon>Bacteroidia</taxon>
        <taxon>Bacteroidales</taxon>
        <taxon>Muribaculaceae</taxon>
        <taxon>Duncaniella</taxon>
    </lineage>
</organism>
<dbReference type="KEGG" id="ddb:E7747_08395"/>
<dbReference type="SUPFAM" id="SSF54197">
    <property type="entry name" value="HIT-like"/>
    <property type="match status" value="1"/>
</dbReference>
<dbReference type="AlphaFoldDB" id="A0A4V1D3A2"/>
<feature type="domain" description="DUF4922" evidence="1">
    <location>
        <begin position="9"/>
        <end position="162"/>
    </location>
</feature>
<gene>
    <name evidence="2" type="ORF">E7747_08395</name>
</gene>
<keyword evidence="3" id="KW-1185">Reference proteome</keyword>
<proteinExistence type="predicted"/>
<evidence type="ECO:0000313" key="2">
    <source>
        <dbReference type="EMBL" id="QCD42298.1"/>
    </source>
</evidence>
<dbReference type="Pfam" id="PF16269">
    <property type="entry name" value="DUF4922"/>
    <property type="match status" value="1"/>
</dbReference>
<evidence type="ECO:0000313" key="3">
    <source>
        <dbReference type="Proteomes" id="UP000297149"/>
    </source>
</evidence>
<evidence type="ECO:0000259" key="1">
    <source>
        <dbReference type="Pfam" id="PF16269"/>
    </source>
</evidence>
<dbReference type="Proteomes" id="UP000297149">
    <property type="component" value="Chromosome"/>
</dbReference>
<sequence length="325" mass="37032">MSVMNNDTFFDKELEKWPMAADNFARIRNSFIDGHRLTLSGDGSLWRIDKMFVNHRRASVTAKTDPSSISSRPCFLCRDNRPNLQTSIGFLGRYEILVNPYPLADRHFTIASTRHEEQCIDAEFSRILDMAQLAYEMSGMCIFYNGARCGASAPDHFHFQAVSTEAVPNILSKDLLGDKIKYSNHASLYKNNEKTAPYPFFIIESTGNPELHSVFRLLWAELKAINPDLPEPDVNLAMIHDTERNITRSIVIPRSKHRPDCYYLEKDRLLISPATVEMLGTIICSRHEDFDRLTLQSAYGILKEVGISDTQFNLVVSRLANGRYS</sequence>
<dbReference type="InterPro" id="IPR036265">
    <property type="entry name" value="HIT-like_sf"/>
</dbReference>
<dbReference type="InterPro" id="IPR043171">
    <property type="entry name" value="Ap4A_phos1/2-like"/>
</dbReference>
<dbReference type="InterPro" id="IPR046320">
    <property type="entry name" value="DUF4922"/>
</dbReference>
<accession>A0A4V1D3A2</accession>
<reference evidence="3" key="1">
    <citation type="submission" date="2019-02" db="EMBL/GenBank/DDBJ databases">
        <title>Isolation and identification of novel species under the genus Muribaculum.</title>
        <authorList>
            <person name="Miyake S."/>
            <person name="Ding Y."/>
            <person name="Low A."/>
            <person name="Soh M."/>
            <person name="Seedorf H."/>
        </authorList>
    </citation>
    <scope>NUCLEOTIDE SEQUENCE [LARGE SCALE GENOMIC DNA]</scope>
    <source>
        <strain evidence="3">H5</strain>
    </source>
</reference>
<name>A0A4V1D3A2_9BACT</name>
<dbReference type="EMBL" id="CP039396">
    <property type="protein sequence ID" value="QCD42298.1"/>
    <property type="molecule type" value="Genomic_DNA"/>
</dbReference>
<protein>
    <submittedName>
        <fullName evidence="2">DUF4922 domain-containing protein</fullName>
    </submittedName>
</protein>
<dbReference type="Gene3D" id="3.30.428.70">
    <property type="match status" value="1"/>
</dbReference>